<dbReference type="RefSeq" id="WP_103287095.1">
    <property type="nucleotide sequence ID" value="NZ_LT981265.1"/>
</dbReference>
<dbReference type="Proteomes" id="UP000236248">
    <property type="component" value="Chromosome NCAV"/>
</dbReference>
<dbReference type="InterPro" id="IPR014001">
    <property type="entry name" value="Helicase_ATP-bd"/>
</dbReference>
<evidence type="ECO:0000256" key="3">
    <source>
        <dbReference type="ARBA" id="ARBA00022806"/>
    </source>
</evidence>
<evidence type="ECO:0000256" key="2">
    <source>
        <dbReference type="ARBA" id="ARBA00022801"/>
    </source>
</evidence>
<evidence type="ECO:0000313" key="9">
    <source>
        <dbReference type="Proteomes" id="UP000236248"/>
    </source>
</evidence>
<proteinExistence type="predicted"/>
<organism evidence="8 9">
    <name type="scientific">Candidatus Nitrosocaldus cavascurensis</name>
    <dbReference type="NCBI Taxonomy" id="2058097"/>
    <lineage>
        <taxon>Archaea</taxon>
        <taxon>Nitrososphaerota</taxon>
        <taxon>Nitrososphaeria</taxon>
        <taxon>Candidatus Nitrosocaldales</taxon>
        <taxon>Candidatus Nitrosocaldaceae</taxon>
        <taxon>Candidatus Nitrosocaldus</taxon>
    </lineage>
</organism>
<gene>
    <name evidence="8" type="ORF">NCAV_1014</name>
</gene>
<reference evidence="9" key="1">
    <citation type="submission" date="2018-01" db="EMBL/GenBank/DDBJ databases">
        <authorList>
            <person name="Kerou L M."/>
        </authorList>
    </citation>
    <scope>NUCLEOTIDE SEQUENCE [LARGE SCALE GENOMIC DNA]</scope>
    <source>
        <strain evidence="9">SCU2</strain>
    </source>
</reference>
<keyword evidence="3" id="KW-0347">Helicase</keyword>
<name>A0A2K5ARA1_9ARCH</name>
<evidence type="ECO:0000259" key="6">
    <source>
        <dbReference type="PROSITE" id="PS51192"/>
    </source>
</evidence>
<dbReference type="PROSITE" id="PS51194">
    <property type="entry name" value="HELICASE_CTER"/>
    <property type="match status" value="1"/>
</dbReference>
<dbReference type="InterPro" id="IPR027417">
    <property type="entry name" value="P-loop_NTPase"/>
</dbReference>
<dbReference type="CDD" id="cd18011">
    <property type="entry name" value="DEXDc_RapA"/>
    <property type="match status" value="1"/>
</dbReference>
<dbReference type="InterPro" id="IPR057342">
    <property type="entry name" value="DEXDc_RapA"/>
</dbReference>
<dbReference type="CDD" id="cd09179">
    <property type="entry name" value="PLDc_N_DEXD_a"/>
    <property type="match status" value="1"/>
</dbReference>
<dbReference type="EMBL" id="LT981265">
    <property type="protein sequence ID" value="SPC34191.1"/>
    <property type="molecule type" value="Genomic_DNA"/>
</dbReference>
<feature type="coiled-coil region" evidence="5">
    <location>
        <begin position="655"/>
        <end position="682"/>
    </location>
</feature>
<keyword evidence="1" id="KW-0547">Nucleotide-binding</keyword>
<evidence type="ECO:0000259" key="7">
    <source>
        <dbReference type="PROSITE" id="PS51194"/>
    </source>
</evidence>
<dbReference type="GO" id="GO:0016787">
    <property type="term" value="F:hydrolase activity"/>
    <property type="evidence" value="ECO:0007669"/>
    <property type="project" value="UniProtKB-KW"/>
</dbReference>
<dbReference type="GO" id="GO:0140097">
    <property type="term" value="F:catalytic activity, acting on DNA"/>
    <property type="evidence" value="ECO:0007669"/>
    <property type="project" value="UniProtKB-ARBA"/>
</dbReference>
<dbReference type="InterPro" id="IPR038718">
    <property type="entry name" value="SNF2-like_sf"/>
</dbReference>
<evidence type="ECO:0000256" key="1">
    <source>
        <dbReference type="ARBA" id="ARBA00022741"/>
    </source>
</evidence>
<dbReference type="InterPro" id="IPR000330">
    <property type="entry name" value="SNF2_N"/>
</dbReference>
<accession>A0A2K5ARA1</accession>
<dbReference type="Gene3D" id="3.40.50.300">
    <property type="entry name" value="P-loop containing nucleotide triphosphate hydrolases"/>
    <property type="match status" value="1"/>
</dbReference>
<keyword evidence="2" id="KW-0378">Hydrolase</keyword>
<keyword evidence="5" id="KW-0175">Coiled coil</keyword>
<evidence type="ECO:0008006" key="10">
    <source>
        <dbReference type="Google" id="ProtNLM"/>
    </source>
</evidence>
<dbReference type="InterPro" id="IPR001650">
    <property type="entry name" value="Helicase_C-like"/>
</dbReference>
<dbReference type="PANTHER" id="PTHR45766:SF6">
    <property type="entry name" value="SWI_SNF-RELATED MATRIX-ASSOCIATED ACTIN-DEPENDENT REGULATOR OF CHROMATIN SUBFAMILY A-LIKE PROTEIN 1"/>
    <property type="match status" value="1"/>
</dbReference>
<dbReference type="KEGG" id="ncv:NCAV_1014"/>
<protein>
    <recommendedName>
        <fullName evidence="10">Helicase</fullName>
    </recommendedName>
</protein>
<dbReference type="PANTHER" id="PTHR45766">
    <property type="entry name" value="DNA ANNEALING HELICASE AND ENDONUCLEASE ZRANB3 FAMILY MEMBER"/>
    <property type="match status" value="1"/>
</dbReference>
<dbReference type="Gene3D" id="3.40.50.10810">
    <property type="entry name" value="Tandem AAA-ATPase domain"/>
    <property type="match status" value="1"/>
</dbReference>
<dbReference type="Pfam" id="PF00176">
    <property type="entry name" value="SNF2-rel_dom"/>
    <property type="match status" value="1"/>
</dbReference>
<evidence type="ECO:0000313" key="8">
    <source>
        <dbReference type="EMBL" id="SPC34191.1"/>
    </source>
</evidence>
<dbReference type="SUPFAM" id="SSF52540">
    <property type="entry name" value="P-loop containing nucleoside triphosphate hydrolases"/>
    <property type="match status" value="2"/>
</dbReference>
<dbReference type="SMART" id="SM00490">
    <property type="entry name" value="HELICc"/>
    <property type="match status" value="1"/>
</dbReference>
<dbReference type="GeneID" id="41595052"/>
<keyword evidence="4" id="KW-0067">ATP-binding</keyword>
<dbReference type="SMART" id="SM00487">
    <property type="entry name" value="DEXDc"/>
    <property type="match status" value="1"/>
</dbReference>
<dbReference type="AlphaFoldDB" id="A0A2K5ARA1"/>
<dbReference type="Pfam" id="PF00271">
    <property type="entry name" value="Helicase_C"/>
    <property type="match status" value="1"/>
</dbReference>
<feature type="domain" description="Helicase ATP-binding" evidence="6">
    <location>
        <begin position="286"/>
        <end position="469"/>
    </location>
</feature>
<dbReference type="InterPro" id="IPR049730">
    <property type="entry name" value="SNF2/RAD54-like_C"/>
</dbReference>
<sequence length="1090" mass="125226">MSLRNAGITGLSFEGRGERIAREFYIPVLRQSVAYDRATGYFSVEALVHAASGVAGLINNGGRMRLVLGAHDVPMELWEAYRLYMVSGRDVVNEIGRRIAENLERIEDILVKRRLEALAWMFKQGILEVKVVLPRHLYLGQTGIFHYKVLIFKDREGNIIAAEGSANETEPAYTVNGERIVVFYSWRDGDKERVDDLVRSFERIWNGEHPDFEVFNLPEAVYRAIVKFAPKAPSDPSPEQTIRGSRVERFLPVCRFVRILPKVRCLAHMGLGPVRLYPHQVRAVNLARERYPFRILFADEVGLGKTIEAGACIKLLWTTGYVRRVLVLAPKNVTRQWWDEIRGKFGLPAYLLKPGKPNVFVAPDGKEFQVDGNPFDAADLIVASWHYVRGRRGSEPELFKARSFDLVLIDEAHAARITRSEFASPRPTRLYELAMALSSLTPHVFLLTATPLQLNPLEILDLLRILGLGGPWVHEDSFMRYYHALNRSPTERSYDDWLHLFNLISWFAKTYLEDRHREVVITKFFGDFEDKELLLRIVNSGDAEAFKAFLRRLDAQMLDSLDRVFRGLMPTSWFIVRNTREWLKKEGYRFPKREIENVDVSLDESHTALLEELDDYLANYYNAYMSYLKDDERRGFGLIRAVYHQRFVSSFASAYHTVKRRREALEALLEGDEERLHELIMDMLEEISEEIDEEELLEVMKTIVNRTRGLVEKELDKLRSLESSLSVYSRAVSASDDPKLCNIRNVVEKLRNEGRKILIFSKFTDTVDIIRDFISQWLGPEKVGTYTGRRGELWDSEKRCWYTCEKEVVSRALERQVDVLVCSDAASEGLNLQAASAIVNVDMPWNPAKVEQRIGRVDRIGQTADVVRVVNVWYPNTYEAKMYKVLFERHHIWWVIVGPASGIIEQRLVEAFEGGLRGDKLEKRIMEVVEQVERSKDEAVRLARIFPEDVPLNPTFTEVEVSRVLERFVRLCCEALGMRLVKRGDLLFVEPLERLPVTVRSFVENGLSLSPGRPDALVPGHPFVQWLASELELYADMPEKVPFSVYGVGGEDGLLDVYIVEPDGRPERLDDAKRVVELFGRLMDLVEGGC</sequence>
<keyword evidence="9" id="KW-1185">Reference proteome</keyword>
<dbReference type="CDD" id="cd18793">
    <property type="entry name" value="SF2_C_SNF"/>
    <property type="match status" value="1"/>
</dbReference>
<evidence type="ECO:0000256" key="4">
    <source>
        <dbReference type="ARBA" id="ARBA00022840"/>
    </source>
</evidence>
<dbReference type="GO" id="GO:0004386">
    <property type="term" value="F:helicase activity"/>
    <property type="evidence" value="ECO:0007669"/>
    <property type="project" value="UniProtKB-KW"/>
</dbReference>
<feature type="domain" description="Helicase C-terminal" evidence="7">
    <location>
        <begin position="742"/>
        <end position="929"/>
    </location>
</feature>
<dbReference type="GO" id="GO:0005524">
    <property type="term" value="F:ATP binding"/>
    <property type="evidence" value="ECO:0007669"/>
    <property type="project" value="UniProtKB-KW"/>
</dbReference>
<dbReference type="PROSITE" id="PS51192">
    <property type="entry name" value="HELICASE_ATP_BIND_1"/>
    <property type="match status" value="1"/>
</dbReference>
<evidence type="ECO:0000256" key="5">
    <source>
        <dbReference type="SAM" id="Coils"/>
    </source>
</evidence>